<protein>
    <recommendedName>
        <fullName evidence="4">Type III secretion effector protein</fullName>
    </recommendedName>
</protein>
<keyword evidence="3" id="KW-1185">Reference proteome</keyword>
<dbReference type="EMBL" id="LT629689">
    <property type="protein sequence ID" value="SDF26720.1"/>
    <property type="molecule type" value="Genomic_DNA"/>
</dbReference>
<accession>A0ABY0NHJ7</accession>
<sequence>MTSTSFQSPHPACHGAFRKAHEGDSPAASGMALQASLVPSDVHRAEARRMKAFAGQRQFQAPVADDFSRGMLADGASPGGGGSSLKPSGLIDGLTAWWHRKGWG</sequence>
<reference evidence="2 3" key="1">
    <citation type="submission" date="2016-10" db="EMBL/GenBank/DDBJ databases">
        <authorList>
            <person name="Varghese N."/>
            <person name="Submissions S."/>
        </authorList>
    </citation>
    <scope>NUCLEOTIDE SEQUENCE [LARGE SCALE GENOMIC DNA]</scope>
    <source>
        <strain evidence="2 3">DSM 17835</strain>
    </source>
</reference>
<evidence type="ECO:0000313" key="3">
    <source>
        <dbReference type="Proteomes" id="UP000182858"/>
    </source>
</evidence>
<evidence type="ECO:0008006" key="4">
    <source>
        <dbReference type="Google" id="ProtNLM"/>
    </source>
</evidence>
<evidence type="ECO:0000313" key="2">
    <source>
        <dbReference type="EMBL" id="SDF26720.1"/>
    </source>
</evidence>
<evidence type="ECO:0000256" key="1">
    <source>
        <dbReference type="SAM" id="MobiDB-lite"/>
    </source>
</evidence>
<organism evidence="2 3">
    <name type="scientific">Pseudomonas extremaustralis</name>
    <dbReference type="NCBI Taxonomy" id="359110"/>
    <lineage>
        <taxon>Bacteria</taxon>
        <taxon>Pseudomonadati</taxon>
        <taxon>Pseudomonadota</taxon>
        <taxon>Gammaproteobacteria</taxon>
        <taxon>Pseudomonadales</taxon>
        <taxon>Pseudomonadaceae</taxon>
        <taxon>Pseudomonas</taxon>
    </lineage>
</organism>
<gene>
    <name evidence="2" type="ORF">SAMN05216591_2437</name>
</gene>
<name>A0ABY0NHJ7_9PSED</name>
<dbReference type="Proteomes" id="UP000182858">
    <property type="component" value="Chromosome I"/>
</dbReference>
<feature type="region of interest" description="Disordered" evidence="1">
    <location>
        <begin position="1"/>
        <end position="30"/>
    </location>
</feature>
<proteinExistence type="predicted"/>